<feature type="domain" description="C2H2-type" evidence="9">
    <location>
        <begin position="320"/>
        <end position="349"/>
    </location>
</feature>
<dbReference type="KEGG" id="aqu:100642133"/>
<feature type="compositionally biased region" description="Basic residues" evidence="8">
    <location>
        <begin position="375"/>
        <end position="387"/>
    </location>
</feature>
<dbReference type="Proteomes" id="UP000007879">
    <property type="component" value="Unassembled WGS sequence"/>
</dbReference>
<dbReference type="SMART" id="SM00355">
    <property type="entry name" value="ZnF_C2H2"/>
    <property type="match status" value="3"/>
</dbReference>
<feature type="domain" description="C2H2-type" evidence="9">
    <location>
        <begin position="350"/>
        <end position="377"/>
    </location>
</feature>
<protein>
    <recommendedName>
        <fullName evidence="9">C2H2-type domain-containing protein</fullName>
    </recommendedName>
</protein>
<sequence>MACRLEPSPMSFQNVHCSMLIDSSGSLPTLTVQPAVQYTNGTVTVKPYKRPQQPPHLVSVPTPPGTVVVSTTTQGVVQPQHPAVTSSCSYSSCPPPIRPVQLPSSSYTGSFDPFPPFPYRATMAPPYTPNTPLTPAGDDLQFDGLFDLPPLMDLNDEKPLFDDSTFVDCLRGMDLDNIPSVDVISPTMPHIPSMFHSQTDSESESQETDAPPIIVKNPETTISPLALQPVPTRRRGGGGKTRPDVPKGRKRSRDDIKEQKIKSDGDSEDVASSPSLSEPVLSPNGSSRIFVCTYPGCDKSYSKSSHLKAHLRRHTGERPFACNWPGCEWRFSRSDELARHERKHTGVKPFGCTICGKKFTRSDHLSKHVKIHFRPRKPRGGNNRRRASQISSVSSIEDCTSPVSVSPTQADVFFDN</sequence>
<name>A0A1X7VCG8_AMPQE</name>
<evidence type="ECO:0000259" key="9">
    <source>
        <dbReference type="PROSITE" id="PS50157"/>
    </source>
</evidence>
<evidence type="ECO:0000313" key="10">
    <source>
        <dbReference type="EnsemblMetazoa" id="Aqu2.1.37439_001"/>
    </source>
</evidence>
<feature type="region of interest" description="Disordered" evidence="8">
    <location>
        <begin position="375"/>
        <end position="404"/>
    </location>
</feature>
<dbReference type="STRING" id="400682.A0A1X7VCG8"/>
<dbReference type="AlphaFoldDB" id="A0A1X7VCG8"/>
<evidence type="ECO:0000256" key="2">
    <source>
        <dbReference type="ARBA" id="ARBA00022723"/>
    </source>
</evidence>
<dbReference type="FunFam" id="3.30.160.60:FF:000125">
    <property type="entry name" value="Putative zinc finger protein 143"/>
    <property type="match status" value="1"/>
</dbReference>
<accession>A0A1X7VCG8</accession>
<organism evidence="10">
    <name type="scientific">Amphimedon queenslandica</name>
    <name type="common">Sponge</name>
    <dbReference type="NCBI Taxonomy" id="400682"/>
    <lineage>
        <taxon>Eukaryota</taxon>
        <taxon>Metazoa</taxon>
        <taxon>Porifera</taxon>
        <taxon>Demospongiae</taxon>
        <taxon>Heteroscleromorpha</taxon>
        <taxon>Haplosclerida</taxon>
        <taxon>Niphatidae</taxon>
        <taxon>Amphimedon</taxon>
    </lineage>
</organism>
<evidence type="ECO:0000313" key="11">
    <source>
        <dbReference type="Proteomes" id="UP000007879"/>
    </source>
</evidence>
<evidence type="ECO:0000256" key="4">
    <source>
        <dbReference type="ARBA" id="ARBA00022771"/>
    </source>
</evidence>
<feature type="compositionally biased region" description="Polar residues" evidence="8">
    <location>
        <begin position="388"/>
        <end position="404"/>
    </location>
</feature>
<reference evidence="11" key="1">
    <citation type="journal article" date="2010" name="Nature">
        <title>The Amphimedon queenslandica genome and the evolution of animal complexity.</title>
        <authorList>
            <person name="Srivastava M."/>
            <person name="Simakov O."/>
            <person name="Chapman J."/>
            <person name="Fahey B."/>
            <person name="Gauthier M.E."/>
            <person name="Mitros T."/>
            <person name="Richards G.S."/>
            <person name="Conaco C."/>
            <person name="Dacre M."/>
            <person name="Hellsten U."/>
            <person name="Larroux C."/>
            <person name="Putnam N.H."/>
            <person name="Stanke M."/>
            <person name="Adamska M."/>
            <person name="Darling A."/>
            <person name="Degnan S.M."/>
            <person name="Oakley T.H."/>
            <person name="Plachetzki D.C."/>
            <person name="Zhai Y."/>
            <person name="Adamski M."/>
            <person name="Calcino A."/>
            <person name="Cummins S.F."/>
            <person name="Goodstein D.M."/>
            <person name="Harris C."/>
            <person name="Jackson D.J."/>
            <person name="Leys S.P."/>
            <person name="Shu S."/>
            <person name="Woodcroft B.J."/>
            <person name="Vervoort M."/>
            <person name="Kosik K.S."/>
            <person name="Manning G."/>
            <person name="Degnan B.M."/>
            <person name="Rokhsar D.S."/>
        </authorList>
    </citation>
    <scope>NUCLEOTIDE SEQUENCE [LARGE SCALE GENOMIC DNA]</scope>
</reference>
<dbReference type="GO" id="GO:0000978">
    <property type="term" value="F:RNA polymerase II cis-regulatory region sequence-specific DNA binding"/>
    <property type="evidence" value="ECO:0007669"/>
    <property type="project" value="TreeGrafter"/>
</dbReference>
<dbReference type="SUPFAM" id="SSF57667">
    <property type="entry name" value="beta-beta-alpha zinc fingers"/>
    <property type="match status" value="2"/>
</dbReference>
<proteinExistence type="predicted"/>
<comment type="subcellular location">
    <subcellularLocation>
        <location evidence="1">Nucleus</location>
    </subcellularLocation>
</comment>
<evidence type="ECO:0000256" key="5">
    <source>
        <dbReference type="ARBA" id="ARBA00022833"/>
    </source>
</evidence>
<evidence type="ECO:0000256" key="8">
    <source>
        <dbReference type="SAM" id="MobiDB-lite"/>
    </source>
</evidence>
<dbReference type="FunFam" id="3.30.160.60:FF:000557">
    <property type="entry name" value="zinc finger and SCAN domain-containing protein 29"/>
    <property type="match status" value="1"/>
</dbReference>
<dbReference type="EnsemblMetazoa" id="Aqu2.1.37439_001">
    <property type="protein sequence ID" value="Aqu2.1.37439_001"/>
    <property type="gene ID" value="Aqu2.1.37439"/>
</dbReference>
<evidence type="ECO:0000256" key="1">
    <source>
        <dbReference type="ARBA" id="ARBA00004123"/>
    </source>
</evidence>
<dbReference type="Pfam" id="PF00096">
    <property type="entry name" value="zf-C2H2"/>
    <property type="match status" value="3"/>
</dbReference>
<dbReference type="GO" id="GO:0005634">
    <property type="term" value="C:nucleus"/>
    <property type="evidence" value="ECO:0007669"/>
    <property type="project" value="UniProtKB-SubCell"/>
</dbReference>
<dbReference type="GO" id="GO:0000981">
    <property type="term" value="F:DNA-binding transcription factor activity, RNA polymerase II-specific"/>
    <property type="evidence" value="ECO:0007669"/>
    <property type="project" value="TreeGrafter"/>
</dbReference>
<keyword evidence="4 7" id="KW-0863">Zinc-finger</keyword>
<dbReference type="OrthoDB" id="4748970at2759"/>
<keyword evidence="11" id="KW-1185">Reference proteome</keyword>
<dbReference type="Gene3D" id="3.30.160.60">
    <property type="entry name" value="Classic Zinc Finger"/>
    <property type="match status" value="3"/>
</dbReference>
<dbReference type="PROSITE" id="PS50157">
    <property type="entry name" value="ZINC_FINGER_C2H2_2"/>
    <property type="match status" value="3"/>
</dbReference>
<evidence type="ECO:0000256" key="3">
    <source>
        <dbReference type="ARBA" id="ARBA00022737"/>
    </source>
</evidence>
<dbReference type="FunFam" id="3.30.160.60:FF:000018">
    <property type="entry name" value="Krueppel-like factor 15"/>
    <property type="match status" value="1"/>
</dbReference>
<feature type="domain" description="C2H2-type" evidence="9">
    <location>
        <begin position="290"/>
        <end position="319"/>
    </location>
</feature>
<dbReference type="PROSITE" id="PS00028">
    <property type="entry name" value="ZINC_FINGER_C2H2_1"/>
    <property type="match status" value="3"/>
</dbReference>
<dbReference type="GO" id="GO:0008270">
    <property type="term" value="F:zinc ion binding"/>
    <property type="evidence" value="ECO:0007669"/>
    <property type="project" value="UniProtKB-KW"/>
</dbReference>
<reference evidence="10" key="2">
    <citation type="submission" date="2017-05" db="UniProtKB">
        <authorList>
            <consortium name="EnsemblMetazoa"/>
        </authorList>
    </citation>
    <scope>IDENTIFICATION</scope>
</reference>
<feature type="compositionally biased region" description="Basic and acidic residues" evidence="8">
    <location>
        <begin position="241"/>
        <end position="265"/>
    </location>
</feature>
<keyword evidence="3" id="KW-0677">Repeat</keyword>
<dbReference type="InterPro" id="IPR013087">
    <property type="entry name" value="Znf_C2H2_type"/>
</dbReference>
<keyword evidence="5" id="KW-0862">Zinc</keyword>
<dbReference type="InParanoid" id="A0A1X7VCG8"/>
<evidence type="ECO:0000256" key="7">
    <source>
        <dbReference type="PROSITE-ProRule" id="PRU00042"/>
    </source>
</evidence>
<dbReference type="PANTHER" id="PTHR23235:SF120">
    <property type="entry name" value="KRUPPEL-LIKE FACTOR 15"/>
    <property type="match status" value="1"/>
</dbReference>
<feature type="region of interest" description="Disordered" evidence="8">
    <location>
        <begin position="189"/>
        <end position="281"/>
    </location>
</feature>
<gene>
    <name evidence="10" type="primary">100642133</name>
</gene>
<keyword evidence="6" id="KW-0539">Nucleus</keyword>
<feature type="compositionally biased region" description="Low complexity" evidence="8">
    <location>
        <begin position="272"/>
        <end position="281"/>
    </location>
</feature>
<keyword evidence="2" id="KW-0479">Metal-binding</keyword>
<dbReference type="PANTHER" id="PTHR23235">
    <property type="entry name" value="KRUEPPEL-LIKE TRANSCRIPTION FACTOR"/>
    <property type="match status" value="1"/>
</dbReference>
<evidence type="ECO:0000256" key="6">
    <source>
        <dbReference type="ARBA" id="ARBA00023242"/>
    </source>
</evidence>
<dbReference type="EnsemblMetazoa" id="XM_003384933.2">
    <property type="protein sequence ID" value="XP_003384981.1"/>
    <property type="gene ID" value="LOC100642133"/>
</dbReference>
<dbReference type="InterPro" id="IPR036236">
    <property type="entry name" value="Znf_C2H2_sf"/>
</dbReference>